<accession>A0A9D3W6W9</accession>
<comment type="caution">
    <text evidence="2">The sequence shown here is derived from an EMBL/GenBank/DDBJ whole genome shotgun (WGS) entry which is preliminary data.</text>
</comment>
<sequence>MKYDQPGENKDDDVDAAIDDIPAPNPVPRPPSSSHVAQPSSEVNSAILDAIHSLSNDIRGLREDVNSHLSTLETQMASLLARFLSTPPFSPYPDD</sequence>
<name>A0A9D3W6W9_9ROSI</name>
<evidence type="ECO:0000313" key="2">
    <source>
        <dbReference type="EMBL" id="KAH1113977.1"/>
    </source>
</evidence>
<evidence type="ECO:0000256" key="1">
    <source>
        <dbReference type="SAM" id="MobiDB-lite"/>
    </source>
</evidence>
<dbReference type="AlphaFoldDB" id="A0A9D3W6W9"/>
<dbReference type="EMBL" id="JAIQCV010000003">
    <property type="protein sequence ID" value="KAH1113977.1"/>
    <property type="molecule type" value="Genomic_DNA"/>
</dbReference>
<evidence type="ECO:0000313" key="3">
    <source>
        <dbReference type="Proteomes" id="UP000828251"/>
    </source>
</evidence>
<protein>
    <submittedName>
        <fullName evidence="2">Uncharacterized protein</fullName>
    </submittedName>
</protein>
<gene>
    <name evidence="2" type="ORF">J1N35_007355</name>
</gene>
<proteinExistence type="predicted"/>
<dbReference type="Proteomes" id="UP000828251">
    <property type="component" value="Unassembled WGS sequence"/>
</dbReference>
<keyword evidence="3" id="KW-1185">Reference proteome</keyword>
<feature type="region of interest" description="Disordered" evidence="1">
    <location>
        <begin position="1"/>
        <end position="41"/>
    </location>
</feature>
<organism evidence="2 3">
    <name type="scientific">Gossypium stocksii</name>
    <dbReference type="NCBI Taxonomy" id="47602"/>
    <lineage>
        <taxon>Eukaryota</taxon>
        <taxon>Viridiplantae</taxon>
        <taxon>Streptophyta</taxon>
        <taxon>Embryophyta</taxon>
        <taxon>Tracheophyta</taxon>
        <taxon>Spermatophyta</taxon>
        <taxon>Magnoliopsida</taxon>
        <taxon>eudicotyledons</taxon>
        <taxon>Gunneridae</taxon>
        <taxon>Pentapetalae</taxon>
        <taxon>rosids</taxon>
        <taxon>malvids</taxon>
        <taxon>Malvales</taxon>
        <taxon>Malvaceae</taxon>
        <taxon>Malvoideae</taxon>
        <taxon>Gossypium</taxon>
    </lineage>
</organism>
<reference evidence="2 3" key="1">
    <citation type="journal article" date="2021" name="Plant Biotechnol. J.">
        <title>Multi-omics assisted identification of the key and species-specific regulatory components of drought-tolerant mechanisms in Gossypium stocksii.</title>
        <authorList>
            <person name="Yu D."/>
            <person name="Ke L."/>
            <person name="Zhang D."/>
            <person name="Wu Y."/>
            <person name="Sun Y."/>
            <person name="Mei J."/>
            <person name="Sun J."/>
            <person name="Sun Y."/>
        </authorList>
    </citation>
    <scope>NUCLEOTIDE SEQUENCE [LARGE SCALE GENOMIC DNA]</scope>
    <source>
        <strain evidence="3">cv. E1</strain>
        <tissue evidence="2">Leaf</tissue>
    </source>
</reference>